<proteinExistence type="predicted"/>
<organism evidence="1">
    <name type="scientific">Vecturithrix granuli</name>
    <dbReference type="NCBI Taxonomy" id="1499967"/>
    <lineage>
        <taxon>Bacteria</taxon>
        <taxon>Candidatus Moduliflexota</taxon>
        <taxon>Candidatus Vecturitrichia</taxon>
        <taxon>Candidatus Vecturitrichales</taxon>
        <taxon>Candidatus Vecturitrichaceae</taxon>
        <taxon>Candidatus Vecturithrix</taxon>
    </lineage>
</organism>
<dbReference type="HOGENOM" id="CLU_1802285_0_0_0"/>
<reference evidence="1" key="1">
    <citation type="journal article" date="2015" name="PeerJ">
        <title>First genomic representation of candidate bacterial phylum KSB3 points to enhanced environmental sensing as a trigger of wastewater bulking.</title>
        <authorList>
            <person name="Sekiguchi Y."/>
            <person name="Ohashi A."/>
            <person name="Parks D.H."/>
            <person name="Yamauchi T."/>
            <person name="Tyson G.W."/>
            <person name="Hugenholtz P."/>
        </authorList>
    </citation>
    <scope>NUCLEOTIDE SEQUENCE [LARGE SCALE GENOMIC DNA]</scope>
</reference>
<evidence type="ECO:0000313" key="2">
    <source>
        <dbReference type="Proteomes" id="UP000030661"/>
    </source>
</evidence>
<protein>
    <submittedName>
        <fullName evidence="1">Uncharacterized protein</fullName>
    </submittedName>
</protein>
<accession>A0A081CB25</accession>
<gene>
    <name evidence="1" type="ORF">U27_02613</name>
</gene>
<name>A0A081CB25_VECG1</name>
<dbReference type="STRING" id="1499967.U27_02613"/>
<dbReference type="EMBL" id="DF820483">
    <property type="protein sequence ID" value="GAK61780.1"/>
    <property type="molecule type" value="Genomic_DNA"/>
</dbReference>
<dbReference type="AlphaFoldDB" id="A0A081CB25"/>
<dbReference type="Proteomes" id="UP000030661">
    <property type="component" value="Unassembled WGS sequence"/>
</dbReference>
<keyword evidence="2" id="KW-1185">Reference proteome</keyword>
<sequence length="143" mass="16150">MSKSQSRNKISVRDVEAIAAKLSARDNFYTNGAMRGVAFYPGLTHGLPTIGEDFAMRIDSRLPQFVIDACKSHRVAFMVYDYDTPIAWLAAPATETHPYIWVVPNVKYSTVTSRHQNTLRKALASINKRSLASTNYTTYWTEQ</sequence>
<evidence type="ECO:0000313" key="1">
    <source>
        <dbReference type="EMBL" id="GAK61780.1"/>
    </source>
</evidence>